<feature type="chain" id="PRO_5011687954" evidence="1">
    <location>
        <begin position="22"/>
        <end position="265"/>
    </location>
</feature>
<dbReference type="Proteomes" id="UP000199564">
    <property type="component" value="Unassembled WGS sequence"/>
</dbReference>
<sequence>MAKASKLYFLLFLIMFASFTAKDLKEEETIVVRESTVDLQIRVGEKIFVFGKANGNLEKVKVGMNVLSFAQVPKIEGVSSTYQNFTWKRNSNGSIQIQSNYKPGPVTLTWTIHSNGQLKLEANGYIDQTQDLIGLSFDYQVSQLKEVSWLNSKNSSGSFLLESEAKDAAMDGKNILELPEFHKVKLAFEYVGVEIKSENPSIALNMGPVSKDDPIGWQSDISFLSIGKREPVKENILSAPGKDSEILKTNTDRKIGPMILWFDFH</sequence>
<proteinExistence type="predicted"/>
<name>A0A1I5GV77_9BACT</name>
<evidence type="ECO:0000313" key="2">
    <source>
        <dbReference type="EMBL" id="SFO39954.1"/>
    </source>
</evidence>
<keyword evidence="1" id="KW-0732">Signal</keyword>
<dbReference type="AlphaFoldDB" id="A0A1I5GV77"/>
<protein>
    <submittedName>
        <fullName evidence="2">Uncharacterized protein</fullName>
    </submittedName>
</protein>
<keyword evidence="3" id="KW-1185">Reference proteome</keyword>
<dbReference type="EMBL" id="FOVW01000006">
    <property type="protein sequence ID" value="SFO39954.1"/>
    <property type="molecule type" value="Genomic_DNA"/>
</dbReference>
<feature type="signal peptide" evidence="1">
    <location>
        <begin position="1"/>
        <end position="21"/>
    </location>
</feature>
<reference evidence="3" key="1">
    <citation type="submission" date="2016-10" db="EMBL/GenBank/DDBJ databases">
        <authorList>
            <person name="Varghese N."/>
            <person name="Submissions S."/>
        </authorList>
    </citation>
    <scope>NUCLEOTIDE SEQUENCE [LARGE SCALE GENOMIC DNA]</scope>
    <source>
        <strain evidence="3">DSM 15282</strain>
    </source>
</reference>
<organism evidence="2 3">
    <name type="scientific">Algoriphagus ornithinivorans</name>
    <dbReference type="NCBI Taxonomy" id="226506"/>
    <lineage>
        <taxon>Bacteria</taxon>
        <taxon>Pseudomonadati</taxon>
        <taxon>Bacteroidota</taxon>
        <taxon>Cytophagia</taxon>
        <taxon>Cytophagales</taxon>
        <taxon>Cyclobacteriaceae</taxon>
        <taxon>Algoriphagus</taxon>
    </lineage>
</organism>
<gene>
    <name evidence="2" type="ORF">SAMN04488519_10690</name>
</gene>
<evidence type="ECO:0000256" key="1">
    <source>
        <dbReference type="SAM" id="SignalP"/>
    </source>
</evidence>
<accession>A0A1I5GV77</accession>
<dbReference type="STRING" id="226506.SAMN04488519_10690"/>
<dbReference type="RefSeq" id="WP_139217484.1">
    <property type="nucleotide sequence ID" value="NZ_FOVW01000006.1"/>
</dbReference>
<evidence type="ECO:0000313" key="3">
    <source>
        <dbReference type="Proteomes" id="UP000199564"/>
    </source>
</evidence>